<protein>
    <submittedName>
        <fullName evidence="3">Cyclopentanol dehydrogenase</fullName>
        <ecNumber evidence="3">1.1.1.163</ecNumber>
    </submittedName>
</protein>
<gene>
    <name evidence="3" type="primary">cpnA</name>
    <name evidence="3" type="ORF">hbim_00893</name>
</gene>
<dbReference type="GO" id="GO:0055041">
    <property type="term" value="F:cyclopentanol dehydrogenase activity"/>
    <property type="evidence" value="ECO:0007669"/>
    <property type="project" value="UniProtKB-EC"/>
</dbReference>
<comment type="similarity">
    <text evidence="1">Belongs to the short-chain dehydrogenases/reductases (SDR) family.</text>
</comment>
<dbReference type="InterPro" id="IPR036291">
    <property type="entry name" value="NAD(P)-bd_dom_sf"/>
</dbReference>
<dbReference type="PROSITE" id="PS00061">
    <property type="entry name" value="ADH_SHORT"/>
    <property type="match status" value="1"/>
</dbReference>
<evidence type="ECO:0000256" key="1">
    <source>
        <dbReference type="ARBA" id="ARBA00006484"/>
    </source>
</evidence>
<dbReference type="RefSeq" id="WP_286213642.1">
    <property type="nucleotide sequence ID" value="NZ_AP027452.1"/>
</dbReference>
<evidence type="ECO:0000313" key="3">
    <source>
        <dbReference type="EMBL" id="BDY26976.1"/>
    </source>
</evidence>
<dbReference type="Pfam" id="PF13561">
    <property type="entry name" value="adh_short_C2"/>
    <property type="match status" value="1"/>
</dbReference>
<dbReference type="PRINTS" id="PR00081">
    <property type="entry name" value="GDHRDH"/>
</dbReference>
<reference evidence="3" key="1">
    <citation type="submission" date="2023-03" db="EMBL/GenBank/DDBJ databases">
        <title>Draft genome sequence of a Mycolicibacterium mageritense strain H4_3_1 isolated from a hybrid biological-inorganic system reactor.</title>
        <authorList>
            <person name="Feng X."/>
            <person name="Kazama D."/>
            <person name="Sato K."/>
            <person name="Kobayashi H."/>
        </authorList>
    </citation>
    <scope>NUCLEOTIDE SEQUENCE</scope>
    <source>
        <strain evidence="3">H4_3_1</strain>
    </source>
</reference>
<dbReference type="InterPro" id="IPR020904">
    <property type="entry name" value="Sc_DH/Rdtase_CS"/>
</dbReference>
<dbReference type="PANTHER" id="PTHR42760:SF133">
    <property type="entry name" value="3-OXOACYL-[ACYL-CARRIER-PROTEIN] REDUCTASE"/>
    <property type="match status" value="1"/>
</dbReference>
<proteinExistence type="inferred from homology"/>
<dbReference type="InterPro" id="IPR002347">
    <property type="entry name" value="SDR_fam"/>
</dbReference>
<keyword evidence="2 3" id="KW-0560">Oxidoreductase</keyword>
<dbReference type="AlphaFoldDB" id="A0AAI8TRA7"/>
<dbReference type="PRINTS" id="PR00080">
    <property type="entry name" value="SDRFAMILY"/>
</dbReference>
<dbReference type="NCBIfam" id="NF005559">
    <property type="entry name" value="PRK07231.1"/>
    <property type="match status" value="1"/>
</dbReference>
<dbReference type="SUPFAM" id="SSF51735">
    <property type="entry name" value="NAD(P)-binding Rossmann-fold domains"/>
    <property type="match status" value="1"/>
</dbReference>
<dbReference type="Proteomes" id="UP001241092">
    <property type="component" value="Chromosome"/>
</dbReference>
<dbReference type="PANTHER" id="PTHR42760">
    <property type="entry name" value="SHORT-CHAIN DEHYDROGENASES/REDUCTASES FAMILY MEMBER"/>
    <property type="match status" value="1"/>
</dbReference>
<accession>A0AAI8TRA7</accession>
<organism evidence="3 4">
    <name type="scientific">Mycolicibacterium mageritense</name>
    <name type="common">Mycobacterium mageritense</name>
    <dbReference type="NCBI Taxonomy" id="53462"/>
    <lineage>
        <taxon>Bacteria</taxon>
        <taxon>Bacillati</taxon>
        <taxon>Actinomycetota</taxon>
        <taxon>Actinomycetes</taxon>
        <taxon>Mycobacteriales</taxon>
        <taxon>Mycobacteriaceae</taxon>
        <taxon>Mycolicibacterium</taxon>
    </lineage>
</organism>
<dbReference type="Gene3D" id="3.40.50.720">
    <property type="entry name" value="NAD(P)-binding Rossmann-like Domain"/>
    <property type="match status" value="1"/>
</dbReference>
<evidence type="ECO:0000313" key="4">
    <source>
        <dbReference type="Proteomes" id="UP001241092"/>
    </source>
</evidence>
<name>A0AAI8TRA7_MYCME</name>
<dbReference type="FunFam" id="3.40.50.720:FF:000084">
    <property type="entry name" value="Short-chain dehydrogenase reductase"/>
    <property type="match status" value="1"/>
</dbReference>
<dbReference type="EC" id="1.1.1.163" evidence="3"/>
<sequence length="256" mass="27137">MSSSHENRVAFVTGAGSGIGRAIAERLAGHGAKVACVDVDHVRAKETADTIAESGGHALALAADVRDREAVATALEATATEWQRFDYLVNNAGLITMSSLEDLTDDEWDLVLDVNLKGVYITTQLAVPYFRKANRGAVVNLSTVEADVVVSSQGFAQVHYNASKGGVKMLTKALAVELSRYNVRVNAIAPGPVPTNFLPGVDLNSPEVLEVMGSRLLVKRLGKPEDMAAAVSFLLSDDASYISGAQLPVDGGWLTR</sequence>
<dbReference type="EMBL" id="AP027452">
    <property type="protein sequence ID" value="BDY26976.1"/>
    <property type="molecule type" value="Genomic_DNA"/>
</dbReference>
<evidence type="ECO:0000256" key="2">
    <source>
        <dbReference type="ARBA" id="ARBA00023002"/>
    </source>
</evidence>